<gene>
    <name evidence="3" type="ORF">ACFOW3_23095</name>
</gene>
<evidence type="ECO:0000259" key="2">
    <source>
        <dbReference type="Pfam" id="PF13937"/>
    </source>
</evidence>
<dbReference type="NCBIfam" id="TIGR03647">
    <property type="entry name" value="Na_symport_sm"/>
    <property type="match status" value="1"/>
</dbReference>
<proteinExistence type="predicted"/>
<dbReference type="EMBL" id="JBHSAJ010000067">
    <property type="protein sequence ID" value="MFC3937520.1"/>
    <property type="molecule type" value="Genomic_DNA"/>
</dbReference>
<dbReference type="InterPro" id="IPR019886">
    <property type="entry name" value="Na_symporter_ssu"/>
</dbReference>
<keyword evidence="1" id="KW-0812">Transmembrane</keyword>
<reference evidence="4" key="1">
    <citation type="journal article" date="2019" name="Int. J. Syst. Evol. Microbiol.">
        <title>The Global Catalogue of Microorganisms (GCM) 10K type strain sequencing project: providing services to taxonomists for standard genome sequencing and annotation.</title>
        <authorList>
            <consortium name="The Broad Institute Genomics Platform"/>
            <consortium name="The Broad Institute Genome Sequencing Center for Infectious Disease"/>
            <person name="Wu L."/>
            <person name="Ma J."/>
        </authorList>
    </citation>
    <scope>NUCLEOTIDE SEQUENCE [LARGE SCALE GENOMIC DNA]</scope>
    <source>
        <strain evidence="4">CCUG 2113</strain>
    </source>
</reference>
<evidence type="ECO:0000313" key="4">
    <source>
        <dbReference type="Proteomes" id="UP001595693"/>
    </source>
</evidence>
<sequence>MQPPQQHRRSADAEMAGPFPPDLHDVRHLKLKAGLLLLWALVSFGATYFARDLQVLVFGGWPLGYWIAAQGAVLVFIGIVVVYGWAMNRFERQDAERLAADAAALSDDADRPHG</sequence>
<name>A0ABV8DGL0_9BURK</name>
<dbReference type="Pfam" id="PF13937">
    <property type="entry name" value="DUF4212"/>
    <property type="match status" value="1"/>
</dbReference>
<keyword evidence="4" id="KW-1185">Reference proteome</keyword>
<feature type="domain" description="Sodium symporter small subunit" evidence="2">
    <location>
        <begin position="27"/>
        <end position="93"/>
    </location>
</feature>
<comment type="caution">
    <text evidence="3">The sequence shown here is derived from an EMBL/GenBank/DDBJ whole genome shotgun (WGS) entry which is preliminary data.</text>
</comment>
<evidence type="ECO:0000256" key="1">
    <source>
        <dbReference type="SAM" id="Phobius"/>
    </source>
</evidence>
<keyword evidence="1" id="KW-1133">Transmembrane helix</keyword>
<keyword evidence="1" id="KW-0472">Membrane</keyword>
<feature type="transmembrane region" description="Helical" evidence="1">
    <location>
        <begin position="63"/>
        <end position="86"/>
    </location>
</feature>
<evidence type="ECO:0000313" key="3">
    <source>
        <dbReference type="EMBL" id="MFC3937520.1"/>
    </source>
</evidence>
<organism evidence="3 4">
    <name type="scientific">Acidovorax facilis</name>
    <dbReference type="NCBI Taxonomy" id="12917"/>
    <lineage>
        <taxon>Bacteria</taxon>
        <taxon>Pseudomonadati</taxon>
        <taxon>Pseudomonadota</taxon>
        <taxon>Betaproteobacteria</taxon>
        <taxon>Burkholderiales</taxon>
        <taxon>Comamonadaceae</taxon>
        <taxon>Acidovorax</taxon>
    </lineage>
</organism>
<accession>A0ABV8DGL0</accession>
<dbReference type="Proteomes" id="UP001595693">
    <property type="component" value="Unassembled WGS sequence"/>
</dbReference>
<protein>
    <submittedName>
        <fullName evidence="3">DUF4212 domain-containing protein</fullName>
    </submittedName>
</protein>
<dbReference type="RefSeq" id="WP_055398688.1">
    <property type="nucleotide sequence ID" value="NZ_JAMXAX010000097.1"/>
</dbReference>
<feature type="transmembrane region" description="Helical" evidence="1">
    <location>
        <begin position="33"/>
        <end position="51"/>
    </location>
</feature>